<name>A0A0K8VBK9_BACLA</name>
<dbReference type="EMBL" id="GDHF01016056">
    <property type="protein sequence ID" value="JAI36258.1"/>
    <property type="molecule type" value="Transcribed_RNA"/>
</dbReference>
<keyword evidence="4 8" id="KW-0812">Transmembrane</keyword>
<sequence>MSMTSRGISTGFMIGYCVLAQVARRLAKRFVDREGIVPVLVNEAIAAAELCACCFELIIVADNFGVAAYAIFLFMLTVWWGKVWGDASACPYTHMEDLVEGKTSFKEVALRTWAELMGGCCVYRIVQVFWWFEFAETHKGRAFEECNADLQVHPYLGAAIEGFATLLCRLASRALSEKDPKFCSIIDSFIGTSLVVAVYAFNYVMFSAFNYSGGYFNPVLATALKWGCRGHTNIEHIIVYWIGACVGALLSVPVYRLPVVRRFLVGERKEKEQ</sequence>
<dbReference type="OrthoDB" id="1580043at2759"/>
<dbReference type="GO" id="GO:0005737">
    <property type="term" value="C:cytoplasm"/>
    <property type="evidence" value="ECO:0007669"/>
    <property type="project" value="TreeGrafter"/>
</dbReference>
<keyword evidence="7 8" id="KW-0472">Membrane</keyword>
<organism evidence="9">
    <name type="scientific">Bactrocera latifrons</name>
    <name type="common">Malaysian fruit fly</name>
    <name type="synonym">Chaetodacus latifrons</name>
    <dbReference type="NCBI Taxonomy" id="174628"/>
    <lineage>
        <taxon>Eukaryota</taxon>
        <taxon>Metazoa</taxon>
        <taxon>Ecdysozoa</taxon>
        <taxon>Arthropoda</taxon>
        <taxon>Hexapoda</taxon>
        <taxon>Insecta</taxon>
        <taxon>Pterygota</taxon>
        <taxon>Neoptera</taxon>
        <taxon>Endopterygota</taxon>
        <taxon>Diptera</taxon>
        <taxon>Brachycera</taxon>
        <taxon>Muscomorpha</taxon>
        <taxon>Tephritoidea</taxon>
        <taxon>Tephritidae</taxon>
        <taxon>Bactrocera</taxon>
        <taxon>Bactrocera</taxon>
    </lineage>
</organism>
<dbReference type="FunFam" id="1.20.1080.10:FF:000018">
    <property type="entry name" value="Aquaporin"/>
    <property type="match status" value="1"/>
</dbReference>
<keyword evidence="5" id="KW-0677">Repeat</keyword>
<comment type="caution">
    <text evidence="8">Lacks conserved residue(s) required for the propagation of feature annotation.</text>
</comment>
<evidence type="ECO:0000256" key="4">
    <source>
        <dbReference type="ARBA" id="ARBA00022692"/>
    </source>
</evidence>
<protein>
    <recommendedName>
        <fullName evidence="8">Aquaporin</fullName>
    </recommendedName>
</protein>
<keyword evidence="3" id="KW-0813">Transport</keyword>
<evidence type="ECO:0000313" key="9">
    <source>
        <dbReference type="EMBL" id="JAI36258.1"/>
    </source>
</evidence>
<feature type="transmembrane region" description="Helical" evidence="8">
    <location>
        <begin position="238"/>
        <end position="259"/>
    </location>
</feature>
<dbReference type="GO" id="GO:0015267">
    <property type="term" value="F:channel activity"/>
    <property type="evidence" value="ECO:0007669"/>
    <property type="project" value="TreeGrafter"/>
</dbReference>
<feature type="transmembrane region" description="Helical" evidence="8">
    <location>
        <begin position="6"/>
        <end position="23"/>
    </location>
</feature>
<dbReference type="AlphaFoldDB" id="A0A0K8VBK9"/>
<comment type="subcellular location">
    <subcellularLocation>
        <location evidence="1">Membrane</location>
        <topology evidence="1">Multi-pass membrane protein</topology>
    </subcellularLocation>
</comment>
<comment type="similarity">
    <text evidence="2">Belongs to the MIP/aquaporin (TC 1.A.8) family. AQP11/AQP12 subfamily.</text>
</comment>
<evidence type="ECO:0000256" key="1">
    <source>
        <dbReference type="ARBA" id="ARBA00004141"/>
    </source>
</evidence>
<dbReference type="PIRSF" id="PIRSF017529">
    <property type="entry name" value="Aquaporin_11/12"/>
    <property type="match status" value="1"/>
</dbReference>
<evidence type="ECO:0000256" key="2">
    <source>
        <dbReference type="ARBA" id="ARBA00005900"/>
    </source>
</evidence>
<proteinExistence type="inferred from homology"/>
<evidence type="ECO:0000256" key="5">
    <source>
        <dbReference type="ARBA" id="ARBA00022737"/>
    </source>
</evidence>
<dbReference type="GO" id="GO:0016020">
    <property type="term" value="C:membrane"/>
    <property type="evidence" value="ECO:0007669"/>
    <property type="project" value="UniProtKB-SubCell"/>
</dbReference>
<reference evidence="9" key="1">
    <citation type="submission" date="2015-06" db="EMBL/GenBank/DDBJ databases">
        <authorList>
            <person name="Hoefler B.C."/>
            <person name="Straight P.D."/>
        </authorList>
    </citation>
    <scope>NUCLEOTIDE SEQUENCE</scope>
</reference>
<evidence type="ECO:0000256" key="3">
    <source>
        <dbReference type="ARBA" id="ARBA00022448"/>
    </source>
</evidence>
<evidence type="ECO:0000256" key="8">
    <source>
        <dbReference type="PIRNR" id="PIRNR017529"/>
    </source>
</evidence>
<accession>A0A0K8VBK9</accession>
<evidence type="ECO:0000256" key="6">
    <source>
        <dbReference type="ARBA" id="ARBA00022989"/>
    </source>
</evidence>
<dbReference type="InterPro" id="IPR016697">
    <property type="entry name" value="Aquaporin_11/12"/>
</dbReference>
<dbReference type="InterPro" id="IPR023271">
    <property type="entry name" value="Aquaporin-like"/>
</dbReference>
<feature type="transmembrane region" description="Helical" evidence="8">
    <location>
        <begin position="66"/>
        <end position="85"/>
    </location>
</feature>
<dbReference type="PANTHER" id="PTHR21191">
    <property type="entry name" value="AQUAPORIN"/>
    <property type="match status" value="1"/>
</dbReference>
<gene>
    <name evidence="9" type="primary">Aqp12_1</name>
    <name evidence="9" type="ORF">c0_g3_i3</name>
</gene>
<feature type="transmembrane region" description="Helical" evidence="8">
    <location>
        <begin position="182"/>
        <end position="201"/>
    </location>
</feature>
<dbReference type="InterPro" id="IPR051883">
    <property type="entry name" value="AQP11/12_channel"/>
</dbReference>
<dbReference type="SUPFAM" id="SSF81338">
    <property type="entry name" value="Aquaporin-like"/>
    <property type="match status" value="1"/>
</dbReference>
<keyword evidence="6 8" id="KW-1133">Transmembrane helix</keyword>
<dbReference type="Gene3D" id="1.20.1080.10">
    <property type="entry name" value="Glycerol uptake facilitator protein"/>
    <property type="match status" value="1"/>
</dbReference>
<evidence type="ECO:0000256" key="7">
    <source>
        <dbReference type="ARBA" id="ARBA00023136"/>
    </source>
</evidence>
<dbReference type="PANTHER" id="PTHR21191:SF16">
    <property type="entry name" value="AQUAPORIN"/>
    <property type="match status" value="1"/>
</dbReference>